<dbReference type="GO" id="GO:0032357">
    <property type="term" value="F:oxidized purine DNA binding"/>
    <property type="evidence" value="ECO:0007669"/>
    <property type="project" value="TreeGrafter"/>
</dbReference>
<dbReference type="CDD" id="cd00056">
    <property type="entry name" value="ENDO3c"/>
    <property type="match status" value="1"/>
</dbReference>
<dbReference type="GO" id="GO:0046872">
    <property type="term" value="F:metal ion binding"/>
    <property type="evidence" value="ECO:0007669"/>
    <property type="project" value="UniProtKB-UniRule"/>
</dbReference>
<keyword evidence="11" id="KW-0411">Iron-sulfur</keyword>
<keyword evidence="6" id="KW-0004">4Fe-4S</keyword>
<evidence type="ECO:0000256" key="13">
    <source>
        <dbReference type="ARBA" id="ARBA00023295"/>
    </source>
</evidence>
<dbReference type="PANTHER" id="PTHR42944">
    <property type="entry name" value="ADENINE DNA GLYCOSYLASE"/>
    <property type="match status" value="1"/>
</dbReference>
<organism evidence="16 17">
    <name type="scientific">Phnomibacter ginsenosidimutans</name>
    <dbReference type="NCBI Taxonomy" id="2676868"/>
    <lineage>
        <taxon>Bacteria</taxon>
        <taxon>Pseudomonadati</taxon>
        <taxon>Bacteroidota</taxon>
        <taxon>Chitinophagia</taxon>
        <taxon>Chitinophagales</taxon>
        <taxon>Chitinophagaceae</taxon>
        <taxon>Phnomibacter</taxon>
    </lineage>
</organism>
<dbReference type="GO" id="GO:0006284">
    <property type="term" value="P:base-excision repair"/>
    <property type="evidence" value="ECO:0007669"/>
    <property type="project" value="UniProtKB-UniRule"/>
</dbReference>
<dbReference type="InterPro" id="IPR044298">
    <property type="entry name" value="MIG/MutY"/>
</dbReference>
<dbReference type="FunFam" id="1.10.340.30:FF:000002">
    <property type="entry name" value="Adenine DNA glycosylase"/>
    <property type="match status" value="1"/>
</dbReference>
<dbReference type="GO" id="GO:0035485">
    <property type="term" value="F:adenine/guanine mispair binding"/>
    <property type="evidence" value="ECO:0007669"/>
    <property type="project" value="TreeGrafter"/>
</dbReference>
<dbReference type="GO" id="GO:0006298">
    <property type="term" value="P:mismatch repair"/>
    <property type="evidence" value="ECO:0007669"/>
    <property type="project" value="TreeGrafter"/>
</dbReference>
<dbReference type="Proteomes" id="UP000426027">
    <property type="component" value="Chromosome"/>
</dbReference>
<evidence type="ECO:0000256" key="5">
    <source>
        <dbReference type="ARBA" id="ARBA00022023"/>
    </source>
</evidence>
<dbReference type="Gene3D" id="3.90.79.10">
    <property type="entry name" value="Nucleoside Triphosphate Pyrophosphohydrolase"/>
    <property type="match status" value="1"/>
</dbReference>
<comment type="similarity">
    <text evidence="3 14">Belongs to the Nth/MutY family.</text>
</comment>
<keyword evidence="12" id="KW-0234">DNA repair</keyword>
<name>A0A6I6GJD4_9BACT</name>
<reference evidence="16 17" key="1">
    <citation type="submission" date="2019-11" db="EMBL/GenBank/DDBJ databases">
        <authorList>
            <person name="Im W.T."/>
        </authorList>
    </citation>
    <scope>NUCLEOTIDE SEQUENCE [LARGE SCALE GENOMIC DNA]</scope>
    <source>
        <strain evidence="16 17">SB-02</strain>
    </source>
</reference>
<evidence type="ECO:0000256" key="9">
    <source>
        <dbReference type="ARBA" id="ARBA00022801"/>
    </source>
</evidence>
<dbReference type="GO" id="GO:0051539">
    <property type="term" value="F:4 iron, 4 sulfur cluster binding"/>
    <property type="evidence" value="ECO:0007669"/>
    <property type="project" value="UniProtKB-UniRule"/>
</dbReference>
<dbReference type="InterPro" id="IPR015797">
    <property type="entry name" value="NUDIX_hydrolase-like_dom_sf"/>
</dbReference>
<evidence type="ECO:0000256" key="4">
    <source>
        <dbReference type="ARBA" id="ARBA00012045"/>
    </source>
</evidence>
<dbReference type="Gene3D" id="1.10.340.30">
    <property type="entry name" value="Hypothetical protein, domain 2"/>
    <property type="match status" value="1"/>
</dbReference>
<dbReference type="EC" id="3.2.2.31" evidence="4 14"/>
<feature type="domain" description="HhH-GPD" evidence="15">
    <location>
        <begin position="54"/>
        <end position="205"/>
    </location>
</feature>
<dbReference type="InterPro" id="IPR029119">
    <property type="entry name" value="MutY_C"/>
</dbReference>
<keyword evidence="9" id="KW-0378">Hydrolase</keyword>
<comment type="cofactor">
    <cofactor evidence="14">
        <name>[4Fe-4S] cluster</name>
        <dbReference type="ChEBI" id="CHEBI:49883"/>
    </cofactor>
    <text evidence="14">Binds 1 [4Fe-4S] cluster.</text>
</comment>
<evidence type="ECO:0000259" key="15">
    <source>
        <dbReference type="SMART" id="SM00478"/>
    </source>
</evidence>
<keyword evidence="8 14" id="KW-0227">DNA damage</keyword>
<accession>A0A6I6GJD4</accession>
<dbReference type="Pfam" id="PF00633">
    <property type="entry name" value="HHH"/>
    <property type="match status" value="1"/>
</dbReference>
<dbReference type="NCBIfam" id="TIGR01084">
    <property type="entry name" value="mutY"/>
    <property type="match status" value="1"/>
</dbReference>
<dbReference type="InterPro" id="IPR005760">
    <property type="entry name" value="A/G_AdeGlyc_MutY"/>
</dbReference>
<dbReference type="GO" id="GO:0000701">
    <property type="term" value="F:purine-specific mismatch base pair DNA N-glycosylase activity"/>
    <property type="evidence" value="ECO:0007669"/>
    <property type="project" value="UniProtKB-EC"/>
</dbReference>
<dbReference type="Pfam" id="PF14815">
    <property type="entry name" value="NUDIX_4"/>
    <property type="match status" value="1"/>
</dbReference>
<comment type="function">
    <text evidence="2">Adenine glycosylase active on G-A mispairs. MutY also corrects error-prone DNA synthesis past GO lesions which are due to the oxidatively damaged form of guanine: 7,8-dihydro-8-oxoguanine (8-oxo-dGTP).</text>
</comment>
<dbReference type="PANTHER" id="PTHR42944:SF1">
    <property type="entry name" value="ADENINE DNA GLYCOSYLASE"/>
    <property type="match status" value="1"/>
</dbReference>
<evidence type="ECO:0000256" key="2">
    <source>
        <dbReference type="ARBA" id="ARBA00002933"/>
    </source>
</evidence>
<evidence type="ECO:0000256" key="10">
    <source>
        <dbReference type="ARBA" id="ARBA00023004"/>
    </source>
</evidence>
<evidence type="ECO:0000256" key="3">
    <source>
        <dbReference type="ARBA" id="ARBA00008343"/>
    </source>
</evidence>
<evidence type="ECO:0000256" key="11">
    <source>
        <dbReference type="ARBA" id="ARBA00023014"/>
    </source>
</evidence>
<gene>
    <name evidence="16" type="primary">mutY</name>
    <name evidence="16" type="ORF">GLV81_01740</name>
</gene>
<dbReference type="CDD" id="cd03431">
    <property type="entry name" value="NUDIX_DNA_Glycosylase_C-MutY"/>
    <property type="match status" value="1"/>
</dbReference>
<keyword evidence="17" id="KW-1185">Reference proteome</keyword>
<keyword evidence="10 14" id="KW-0408">Iron</keyword>
<keyword evidence="13 14" id="KW-0326">Glycosidase</keyword>
<dbReference type="Gene3D" id="1.10.1670.10">
    <property type="entry name" value="Helix-hairpin-Helix base-excision DNA repair enzymes (C-terminal)"/>
    <property type="match status" value="1"/>
</dbReference>
<dbReference type="SUPFAM" id="SSF55811">
    <property type="entry name" value="Nudix"/>
    <property type="match status" value="1"/>
</dbReference>
<dbReference type="SUPFAM" id="SSF48150">
    <property type="entry name" value="DNA-glycosylase"/>
    <property type="match status" value="1"/>
</dbReference>
<dbReference type="InterPro" id="IPR023170">
    <property type="entry name" value="HhH_base_excis_C"/>
</dbReference>
<comment type="catalytic activity">
    <reaction evidence="1 14">
        <text>Hydrolyzes free adenine bases from 7,8-dihydro-8-oxoguanine:adenine mismatched double-stranded DNA, leaving an apurinic site.</text>
        <dbReference type="EC" id="3.2.2.31"/>
    </reaction>
</comment>
<evidence type="ECO:0000256" key="14">
    <source>
        <dbReference type="RuleBase" id="RU365096"/>
    </source>
</evidence>
<proteinExistence type="inferred from homology"/>
<protein>
    <recommendedName>
        <fullName evidence="5 14">Adenine DNA glycosylase</fullName>
        <ecNumber evidence="4 14">3.2.2.31</ecNumber>
    </recommendedName>
</protein>
<evidence type="ECO:0000256" key="7">
    <source>
        <dbReference type="ARBA" id="ARBA00022723"/>
    </source>
</evidence>
<dbReference type="InterPro" id="IPR000445">
    <property type="entry name" value="HhH_motif"/>
</dbReference>
<evidence type="ECO:0000313" key="16">
    <source>
        <dbReference type="EMBL" id="QGW26992.1"/>
    </source>
</evidence>
<dbReference type="RefSeq" id="WP_157476293.1">
    <property type="nucleotide sequence ID" value="NZ_CP046566.1"/>
</dbReference>
<dbReference type="SMART" id="SM00478">
    <property type="entry name" value="ENDO3c"/>
    <property type="match status" value="1"/>
</dbReference>
<evidence type="ECO:0000256" key="1">
    <source>
        <dbReference type="ARBA" id="ARBA00000843"/>
    </source>
</evidence>
<dbReference type="KEGG" id="fls:GLV81_01740"/>
<dbReference type="Pfam" id="PF00730">
    <property type="entry name" value="HhH-GPD"/>
    <property type="match status" value="1"/>
</dbReference>
<evidence type="ECO:0000256" key="8">
    <source>
        <dbReference type="ARBA" id="ARBA00022763"/>
    </source>
</evidence>
<dbReference type="EMBL" id="CP046566">
    <property type="protein sequence ID" value="QGW26992.1"/>
    <property type="molecule type" value="Genomic_DNA"/>
</dbReference>
<evidence type="ECO:0000256" key="6">
    <source>
        <dbReference type="ARBA" id="ARBA00022485"/>
    </source>
</evidence>
<dbReference type="InterPro" id="IPR003265">
    <property type="entry name" value="HhH-GPD_domain"/>
</dbReference>
<evidence type="ECO:0000256" key="12">
    <source>
        <dbReference type="ARBA" id="ARBA00023204"/>
    </source>
</evidence>
<keyword evidence="7" id="KW-0479">Metal-binding</keyword>
<dbReference type="GO" id="GO:0034039">
    <property type="term" value="F:8-oxo-7,8-dihydroguanine DNA N-glycosylase activity"/>
    <property type="evidence" value="ECO:0007669"/>
    <property type="project" value="TreeGrafter"/>
</dbReference>
<evidence type="ECO:0000313" key="17">
    <source>
        <dbReference type="Proteomes" id="UP000426027"/>
    </source>
</evidence>
<dbReference type="AlphaFoldDB" id="A0A6I6GJD4"/>
<sequence length="372" mass="42292">MPVSSSSPSRRQKGPVGQPWFTPTLLHWHAHHNQRSMPWKGEKDPYKIWLSEIILQQTRVEQGLAYYLRFVEAYPTIADLASADDEAVFKLWEGLGYYSRCRNLLAAARQVMQQFEGRFPNNYNDILSLKGVGPYTAAAIASFGFGLPHAVVDGNVIRVLARFYGIDEPFDTTTGKQRFTQEADAHLAQDAPATYNQAIMDFGATVCKPAAPLCGTCPMQSQCVAFKQQRVESLPVKSKKLIKRDRYFYYFLFRVGKQILVRQRQAKDIWQDLYEFPLVEEPQPVERSETEWLQLAQQLAPQVKHIAAMHGPYRQLLTHQTIYASFIECPLPSAKAVPAGQWVNAETLRQLAFPKLLRDYLTSSSAAQTNLF</sequence>
<dbReference type="InterPro" id="IPR011257">
    <property type="entry name" value="DNA_glycosylase"/>
</dbReference>